<dbReference type="AlphaFoldDB" id="A0A2M4CY25"/>
<reference evidence="1" key="1">
    <citation type="submission" date="2018-01" db="EMBL/GenBank/DDBJ databases">
        <title>An insight into the sialome of Amazonian anophelines.</title>
        <authorList>
            <person name="Ribeiro J.M."/>
            <person name="Scarpassa V."/>
            <person name="Calvo E."/>
        </authorList>
    </citation>
    <scope>NUCLEOTIDE SEQUENCE</scope>
</reference>
<protein>
    <submittedName>
        <fullName evidence="1">Uncharacterized protein</fullName>
    </submittedName>
</protein>
<proteinExistence type="predicted"/>
<accession>A0A2M4CY25</accession>
<organism evidence="1">
    <name type="scientific">Anopheles darlingi</name>
    <name type="common">Mosquito</name>
    <dbReference type="NCBI Taxonomy" id="43151"/>
    <lineage>
        <taxon>Eukaryota</taxon>
        <taxon>Metazoa</taxon>
        <taxon>Ecdysozoa</taxon>
        <taxon>Arthropoda</taxon>
        <taxon>Hexapoda</taxon>
        <taxon>Insecta</taxon>
        <taxon>Pterygota</taxon>
        <taxon>Neoptera</taxon>
        <taxon>Endopterygota</taxon>
        <taxon>Diptera</taxon>
        <taxon>Nematocera</taxon>
        <taxon>Culicoidea</taxon>
        <taxon>Culicidae</taxon>
        <taxon>Anophelinae</taxon>
        <taxon>Anopheles</taxon>
    </lineage>
</organism>
<sequence length="114" mass="12215">MIAVPPFAINDFWHQKQLLQFRLSSVSSAASFSIVCRSVSCCCCCCCCFSASIVPSSSSSSFESSSTITTLLATVERCCCLCCCSSFLWCRERDSEALRLSSALSSAISSLAVC</sequence>
<name>A0A2M4CY25_ANODA</name>
<evidence type="ECO:0000313" key="1">
    <source>
        <dbReference type="EMBL" id="MBW69768.1"/>
    </source>
</evidence>
<dbReference type="EMBL" id="GGFL01005590">
    <property type="protein sequence ID" value="MBW69768.1"/>
    <property type="molecule type" value="Transcribed_RNA"/>
</dbReference>